<dbReference type="Proteomes" id="UP001576784">
    <property type="component" value="Unassembled WGS sequence"/>
</dbReference>
<evidence type="ECO:0000256" key="7">
    <source>
        <dbReference type="ARBA" id="ARBA00047899"/>
    </source>
</evidence>
<keyword evidence="11" id="KW-1133">Transmembrane helix</keyword>
<evidence type="ECO:0000259" key="12">
    <source>
        <dbReference type="PROSITE" id="PS50011"/>
    </source>
</evidence>
<keyword evidence="6 9" id="KW-0067">ATP-binding</keyword>
<gene>
    <name evidence="13" type="ORF">ACE1CI_12740</name>
</gene>
<accession>A0ABV4XQN9</accession>
<keyword evidence="14" id="KW-1185">Reference proteome</keyword>
<keyword evidence="5" id="KW-0418">Kinase</keyword>
<feature type="domain" description="Protein kinase" evidence="12">
    <location>
        <begin position="513"/>
        <end position="776"/>
    </location>
</feature>
<organism evidence="13 14">
    <name type="scientific">Floridaenema flaviceps BLCC-F50</name>
    <dbReference type="NCBI Taxonomy" id="3153642"/>
    <lineage>
        <taxon>Bacteria</taxon>
        <taxon>Bacillati</taxon>
        <taxon>Cyanobacteriota</taxon>
        <taxon>Cyanophyceae</taxon>
        <taxon>Oscillatoriophycideae</taxon>
        <taxon>Aerosakkonematales</taxon>
        <taxon>Aerosakkonemataceae</taxon>
        <taxon>Floridanema</taxon>
        <taxon>Floridanema flaviceps</taxon>
    </lineage>
</organism>
<feature type="transmembrane region" description="Helical" evidence="11">
    <location>
        <begin position="396"/>
        <end position="416"/>
    </location>
</feature>
<dbReference type="SMART" id="SM00220">
    <property type="entry name" value="S_TKc"/>
    <property type="match status" value="1"/>
</dbReference>
<keyword evidence="2" id="KW-0723">Serine/threonine-protein kinase</keyword>
<dbReference type="Pfam" id="PF05226">
    <property type="entry name" value="CHASE2"/>
    <property type="match status" value="1"/>
</dbReference>
<evidence type="ECO:0000256" key="11">
    <source>
        <dbReference type="SAM" id="Phobius"/>
    </source>
</evidence>
<protein>
    <recommendedName>
        <fullName evidence="1">non-specific serine/threonine protein kinase</fullName>
        <ecNumber evidence="1">2.7.11.1</ecNumber>
    </recommendedName>
</protein>
<keyword evidence="4 9" id="KW-0547">Nucleotide-binding</keyword>
<dbReference type="PROSITE" id="PS50011">
    <property type="entry name" value="PROTEIN_KINASE_DOM"/>
    <property type="match status" value="1"/>
</dbReference>
<feature type="region of interest" description="Disordered" evidence="10">
    <location>
        <begin position="809"/>
        <end position="840"/>
    </location>
</feature>
<dbReference type="Gene3D" id="1.10.510.10">
    <property type="entry name" value="Transferase(Phosphotransferase) domain 1"/>
    <property type="match status" value="1"/>
</dbReference>
<feature type="compositionally biased region" description="Polar residues" evidence="10">
    <location>
        <begin position="814"/>
        <end position="825"/>
    </location>
</feature>
<dbReference type="RefSeq" id="WP_413263430.1">
    <property type="nucleotide sequence ID" value="NZ_JBHFNR010000085.1"/>
</dbReference>
<evidence type="ECO:0000256" key="6">
    <source>
        <dbReference type="ARBA" id="ARBA00022840"/>
    </source>
</evidence>
<dbReference type="EMBL" id="JBHFNR010000085">
    <property type="protein sequence ID" value="MFB2893772.1"/>
    <property type="molecule type" value="Genomic_DNA"/>
</dbReference>
<feature type="compositionally biased region" description="Basic and acidic residues" evidence="10">
    <location>
        <begin position="826"/>
        <end position="840"/>
    </location>
</feature>
<dbReference type="PANTHER" id="PTHR24363:SF0">
    <property type="entry name" value="SERINE_THREONINE KINASE LIKE DOMAIN CONTAINING 1"/>
    <property type="match status" value="1"/>
</dbReference>
<comment type="catalytic activity">
    <reaction evidence="8">
        <text>L-seryl-[protein] + ATP = O-phospho-L-seryl-[protein] + ADP + H(+)</text>
        <dbReference type="Rhea" id="RHEA:17989"/>
        <dbReference type="Rhea" id="RHEA-COMP:9863"/>
        <dbReference type="Rhea" id="RHEA-COMP:11604"/>
        <dbReference type="ChEBI" id="CHEBI:15378"/>
        <dbReference type="ChEBI" id="CHEBI:29999"/>
        <dbReference type="ChEBI" id="CHEBI:30616"/>
        <dbReference type="ChEBI" id="CHEBI:83421"/>
        <dbReference type="ChEBI" id="CHEBI:456216"/>
        <dbReference type="EC" id="2.7.11.1"/>
    </reaction>
</comment>
<dbReference type="InterPro" id="IPR007890">
    <property type="entry name" value="CHASE2"/>
</dbReference>
<keyword evidence="3" id="KW-0808">Transferase</keyword>
<dbReference type="SMART" id="SM01080">
    <property type="entry name" value="CHASE2"/>
    <property type="match status" value="1"/>
</dbReference>
<sequence length="840" mass="93721">MLAKLSGKLSHLLSYWQRPNNSPISYKPVILASIGVTALILGLRQGVTLSLPRMRLALKIEALELGTYDQFVRFATRSTNVESEEAKKTDPRLLVVAVTEQDIQNLGQWPIPDGKMAQLLSLLEKHKPRVIGLDIYRDLPVAPGHDKLVKYLQKSDRLVAICKQSDSNSPGVAPPKALSPKQVGFSDLIIDTDGVIRRALLFARKEQGKCTTFSAFSYQLASRYLAFEGIEPFKATSQGDLGFRSRKTAAKGTKIKPVVFQPLDANAGGYQGVDVGGYQILLKYDAEENVARQVTLTQVLNQQVPEEWIRDRVVLIGAVAGSIDDAFYTPYSAAQTQQHKMAGVVVHAQIVNQIISAVLDGRTLPWYWPNWVEGLWIWSWAIIGGVGAWKLRHPLVLGISGIAAFGVLSSVCYGFWLDSGWVPLVPAALSMVTTGGTVVVIAAYRMHQEREKMLNWVKEREETIALLSTMYKGNLTNNQPNSQTTETATTAATVPISSAKNISAISAQFSERYQIIKILGQGGFGRTYLAKDLQIPDNPICVVKHLMPARRDTKFLEVARRLFQTEARILEVLGQHEQIPALMDYIEKEGEFYLVEEYIPGNALSEELYVDRRWEETKVFDLLENILPILDFIHQHHVIHRDLKPGNIIRRTSDEKLVLIDFGAVKQMLPTEGGKTESQTVAIGTRGYAPPEQLVGHPRPASDLYALGMICIQALTGIQPHDLLLLQDLETGNLNWRHLARISEELALILDRMVQYHFSDRYQSALAVLTDLHSIDRSKLNPIPIEADFNEKTAVVPTTESDPTSIMPGWNHFPANNQSNNAQEQLDNHPTKLDRETNRS</sequence>
<dbReference type="EC" id="2.7.11.1" evidence="1"/>
<evidence type="ECO:0000313" key="13">
    <source>
        <dbReference type="EMBL" id="MFB2893772.1"/>
    </source>
</evidence>
<evidence type="ECO:0000256" key="10">
    <source>
        <dbReference type="SAM" id="MobiDB-lite"/>
    </source>
</evidence>
<evidence type="ECO:0000256" key="2">
    <source>
        <dbReference type="ARBA" id="ARBA00022527"/>
    </source>
</evidence>
<evidence type="ECO:0000313" key="14">
    <source>
        <dbReference type="Proteomes" id="UP001576784"/>
    </source>
</evidence>
<evidence type="ECO:0000256" key="3">
    <source>
        <dbReference type="ARBA" id="ARBA00022679"/>
    </source>
</evidence>
<evidence type="ECO:0000256" key="4">
    <source>
        <dbReference type="ARBA" id="ARBA00022741"/>
    </source>
</evidence>
<proteinExistence type="predicted"/>
<evidence type="ECO:0000256" key="9">
    <source>
        <dbReference type="PROSITE-ProRule" id="PRU10141"/>
    </source>
</evidence>
<feature type="binding site" evidence="9">
    <location>
        <position position="544"/>
    </location>
    <ligand>
        <name>ATP</name>
        <dbReference type="ChEBI" id="CHEBI:30616"/>
    </ligand>
</feature>
<keyword evidence="11" id="KW-0472">Membrane</keyword>
<dbReference type="InterPro" id="IPR011009">
    <property type="entry name" value="Kinase-like_dom_sf"/>
</dbReference>
<feature type="transmembrane region" description="Helical" evidence="11">
    <location>
        <begin position="422"/>
        <end position="444"/>
    </location>
</feature>
<dbReference type="Pfam" id="PF00069">
    <property type="entry name" value="Pkinase"/>
    <property type="match status" value="1"/>
</dbReference>
<keyword evidence="11" id="KW-0812">Transmembrane</keyword>
<feature type="transmembrane region" description="Helical" evidence="11">
    <location>
        <begin position="371"/>
        <end position="389"/>
    </location>
</feature>
<dbReference type="SUPFAM" id="SSF56112">
    <property type="entry name" value="Protein kinase-like (PK-like)"/>
    <property type="match status" value="1"/>
</dbReference>
<dbReference type="CDD" id="cd14014">
    <property type="entry name" value="STKc_PknB_like"/>
    <property type="match status" value="1"/>
</dbReference>
<evidence type="ECO:0000256" key="8">
    <source>
        <dbReference type="ARBA" id="ARBA00048679"/>
    </source>
</evidence>
<comment type="catalytic activity">
    <reaction evidence="7">
        <text>L-threonyl-[protein] + ATP = O-phospho-L-threonyl-[protein] + ADP + H(+)</text>
        <dbReference type="Rhea" id="RHEA:46608"/>
        <dbReference type="Rhea" id="RHEA-COMP:11060"/>
        <dbReference type="Rhea" id="RHEA-COMP:11605"/>
        <dbReference type="ChEBI" id="CHEBI:15378"/>
        <dbReference type="ChEBI" id="CHEBI:30013"/>
        <dbReference type="ChEBI" id="CHEBI:30616"/>
        <dbReference type="ChEBI" id="CHEBI:61977"/>
        <dbReference type="ChEBI" id="CHEBI:456216"/>
        <dbReference type="EC" id="2.7.11.1"/>
    </reaction>
</comment>
<dbReference type="PANTHER" id="PTHR24363">
    <property type="entry name" value="SERINE/THREONINE PROTEIN KINASE"/>
    <property type="match status" value="1"/>
</dbReference>
<evidence type="ECO:0000256" key="1">
    <source>
        <dbReference type="ARBA" id="ARBA00012513"/>
    </source>
</evidence>
<evidence type="ECO:0000256" key="5">
    <source>
        <dbReference type="ARBA" id="ARBA00022777"/>
    </source>
</evidence>
<dbReference type="InterPro" id="IPR000719">
    <property type="entry name" value="Prot_kinase_dom"/>
</dbReference>
<comment type="caution">
    <text evidence="13">The sequence shown here is derived from an EMBL/GenBank/DDBJ whole genome shotgun (WGS) entry which is preliminary data.</text>
</comment>
<name>A0ABV4XQN9_9CYAN</name>
<dbReference type="InterPro" id="IPR017441">
    <property type="entry name" value="Protein_kinase_ATP_BS"/>
</dbReference>
<dbReference type="PROSITE" id="PS00107">
    <property type="entry name" value="PROTEIN_KINASE_ATP"/>
    <property type="match status" value="1"/>
</dbReference>
<reference evidence="13 14" key="1">
    <citation type="submission" date="2024-09" db="EMBL/GenBank/DDBJ databases">
        <title>Floridaenema gen nov. (Aerosakkonemataceae, Aerosakkonematales ord. nov., Cyanobacteria) from benthic tropical and subtropical fresh waters, with the description of four new species.</title>
        <authorList>
            <person name="Moretto J.A."/>
            <person name="Berthold D.E."/>
            <person name="Lefler F.W."/>
            <person name="Huang I.-S."/>
            <person name="Laughinghouse H. IV."/>
        </authorList>
    </citation>
    <scope>NUCLEOTIDE SEQUENCE [LARGE SCALE GENOMIC DNA]</scope>
    <source>
        <strain evidence="13 14">BLCC-F50</strain>
    </source>
</reference>
<dbReference type="Gene3D" id="3.30.200.20">
    <property type="entry name" value="Phosphorylase Kinase, domain 1"/>
    <property type="match status" value="1"/>
</dbReference>